<dbReference type="SUPFAM" id="SSF50685">
    <property type="entry name" value="Barwin-like endoglucanases"/>
    <property type="match status" value="1"/>
</dbReference>
<dbReference type="InterPro" id="IPR007117">
    <property type="entry name" value="Expansin_CBD"/>
</dbReference>
<protein>
    <recommendedName>
        <fullName evidence="7">Expansin-like EG45 domain-containing protein</fullName>
    </recommendedName>
</protein>
<evidence type="ECO:0000256" key="1">
    <source>
        <dbReference type="ARBA" id="ARBA00022729"/>
    </source>
</evidence>
<reference evidence="5" key="1">
    <citation type="submission" date="2021-01" db="EMBL/GenBank/DDBJ databases">
        <title>Whole genome shotgun sequence of Acrocarpospora phusangensis NBRC 108782.</title>
        <authorList>
            <person name="Komaki H."/>
            <person name="Tamura T."/>
        </authorList>
    </citation>
    <scope>NUCLEOTIDE SEQUENCE</scope>
    <source>
        <strain evidence="5">NBRC 108782</strain>
    </source>
</reference>
<dbReference type="InterPro" id="IPR051477">
    <property type="entry name" value="Expansin_CellWall"/>
</dbReference>
<comment type="caution">
    <text evidence="5">The sequence shown here is derived from an EMBL/GenBank/DDBJ whole genome shotgun (WGS) entry which is preliminary data.</text>
</comment>
<evidence type="ECO:0000259" key="3">
    <source>
        <dbReference type="Pfam" id="PF01357"/>
    </source>
</evidence>
<dbReference type="Gene3D" id="2.40.40.10">
    <property type="entry name" value="RlpA-like domain"/>
    <property type="match status" value="1"/>
</dbReference>
<sequence length="253" mass="26712">MVGAVAAAMAVAVQVTRTVACADGPEIGRAYFYDPPDDQGNCSLPSAGRLFVSVSTGEYAGSAACGGYLDVTGPLGTVRVQVVDQCTTCRDGELDLSRTAFAKIAKPDAGVTGIVYSRVRNPRVAKPLAFRVKTGSSTDWMAVQIIDHGNPLRSVRVLDGPHWRDLRRSGDNYWIFDHRPGPGPFTIRVTDVYGHRATTGGVDLSPGVVQRGTRRLYGQSAVTPVTPQTLPSPFPARAPAAAPSPAPTGSVFC</sequence>
<feature type="region of interest" description="Disordered" evidence="2">
    <location>
        <begin position="223"/>
        <end position="253"/>
    </location>
</feature>
<evidence type="ECO:0000259" key="4">
    <source>
        <dbReference type="Pfam" id="PF03330"/>
    </source>
</evidence>
<dbReference type="RefSeq" id="WP_204042280.1">
    <property type="nucleotide sequence ID" value="NZ_BOOA01000030.1"/>
</dbReference>
<evidence type="ECO:0008006" key="7">
    <source>
        <dbReference type="Google" id="ProtNLM"/>
    </source>
</evidence>
<dbReference type="Gene3D" id="2.60.40.760">
    <property type="entry name" value="Expansin, cellulose-binding-like domain"/>
    <property type="match status" value="1"/>
</dbReference>
<dbReference type="Proteomes" id="UP000640052">
    <property type="component" value="Unassembled WGS sequence"/>
</dbReference>
<dbReference type="PANTHER" id="PTHR31836">
    <property type="match status" value="1"/>
</dbReference>
<evidence type="ECO:0000313" key="6">
    <source>
        <dbReference type="Proteomes" id="UP000640052"/>
    </source>
</evidence>
<keyword evidence="6" id="KW-1185">Reference proteome</keyword>
<dbReference type="EMBL" id="BOOA01000030">
    <property type="protein sequence ID" value="GIH25573.1"/>
    <property type="molecule type" value="Genomic_DNA"/>
</dbReference>
<dbReference type="NCBIfam" id="NF041144">
    <property type="entry name" value="expansin_EXLX1"/>
    <property type="match status" value="1"/>
</dbReference>
<dbReference type="SUPFAM" id="SSF49590">
    <property type="entry name" value="PHL pollen allergen"/>
    <property type="match status" value="1"/>
</dbReference>
<dbReference type="Pfam" id="PF03330">
    <property type="entry name" value="DPBB_1"/>
    <property type="match status" value="1"/>
</dbReference>
<dbReference type="InterPro" id="IPR009009">
    <property type="entry name" value="RlpA-like_DPBB"/>
</dbReference>
<dbReference type="AlphaFoldDB" id="A0A919QDQ3"/>
<keyword evidence="1" id="KW-0732">Signal</keyword>
<gene>
    <name evidence="5" type="ORF">Aph01nite_38830</name>
</gene>
<feature type="compositionally biased region" description="Pro residues" evidence="2">
    <location>
        <begin position="230"/>
        <end position="246"/>
    </location>
</feature>
<accession>A0A919QDQ3</accession>
<dbReference type="InterPro" id="IPR036749">
    <property type="entry name" value="Expansin_CBD_sf"/>
</dbReference>
<proteinExistence type="predicted"/>
<dbReference type="Pfam" id="PF01357">
    <property type="entry name" value="Expansin_C"/>
    <property type="match status" value="1"/>
</dbReference>
<evidence type="ECO:0000313" key="5">
    <source>
        <dbReference type="EMBL" id="GIH25573.1"/>
    </source>
</evidence>
<evidence type="ECO:0000256" key="2">
    <source>
        <dbReference type="SAM" id="MobiDB-lite"/>
    </source>
</evidence>
<dbReference type="InterPro" id="IPR049818">
    <property type="entry name" value="Expansin_EXLX1-like"/>
</dbReference>
<feature type="domain" description="RlpA-like protein double-psi beta-barrel" evidence="4">
    <location>
        <begin position="76"/>
        <end position="116"/>
    </location>
</feature>
<dbReference type="PANTHER" id="PTHR31836:SF21">
    <property type="entry name" value="EXPANSIN-LIKE PROTEIN 7"/>
    <property type="match status" value="1"/>
</dbReference>
<dbReference type="CDD" id="cd22272">
    <property type="entry name" value="DPBB_EXLX1-like"/>
    <property type="match status" value="1"/>
</dbReference>
<feature type="domain" description="Expansin-like CBD" evidence="3">
    <location>
        <begin position="129"/>
        <end position="195"/>
    </location>
</feature>
<dbReference type="InterPro" id="IPR036908">
    <property type="entry name" value="RlpA-like_sf"/>
</dbReference>
<organism evidence="5 6">
    <name type="scientific">Acrocarpospora phusangensis</name>
    <dbReference type="NCBI Taxonomy" id="1070424"/>
    <lineage>
        <taxon>Bacteria</taxon>
        <taxon>Bacillati</taxon>
        <taxon>Actinomycetota</taxon>
        <taxon>Actinomycetes</taxon>
        <taxon>Streptosporangiales</taxon>
        <taxon>Streptosporangiaceae</taxon>
        <taxon>Acrocarpospora</taxon>
    </lineage>
</organism>
<name>A0A919QDQ3_9ACTN</name>